<evidence type="ECO:0000313" key="1">
    <source>
        <dbReference type="EMBL" id="KCY17603.1"/>
    </source>
</evidence>
<accession>A0A062II55</accession>
<comment type="caution">
    <text evidence="1">The sequence shown here is derived from an EMBL/GenBank/DDBJ whole genome shotgun (WGS) entry which is preliminary data.</text>
</comment>
<dbReference type="PATRIC" id="fig|1310697.3.peg.2658"/>
<reference evidence="1 2" key="1">
    <citation type="submission" date="2014-04" db="EMBL/GenBank/DDBJ databases">
        <title>Comparative genomics and transcriptomics to identify genetic mechanisms underlying the emergence of carbapenem resistant Acinetobacter baumannii (CRAb).</title>
        <authorList>
            <person name="Harris A.D."/>
            <person name="Johnson K.J."/>
            <person name="George J."/>
            <person name="Nadendla S."/>
            <person name="Daugherty S.C."/>
            <person name="Parankush S."/>
            <person name="Sadzewicz L."/>
            <person name="Tallon L."/>
            <person name="Sengamalay N."/>
            <person name="Hazen T.H."/>
            <person name="Rasko D.A."/>
        </authorList>
    </citation>
    <scope>NUCLEOTIDE SEQUENCE [LARGE SCALE GENOMIC DNA]</scope>
    <source>
        <strain evidence="1 2">21072</strain>
    </source>
</reference>
<gene>
    <name evidence="1" type="ORF">J596_2768</name>
</gene>
<proteinExistence type="predicted"/>
<evidence type="ECO:0000313" key="2">
    <source>
        <dbReference type="Proteomes" id="UP000027327"/>
    </source>
</evidence>
<dbReference type="EMBL" id="JMOD01000054">
    <property type="protein sequence ID" value="KCY17603.1"/>
    <property type="molecule type" value="Genomic_DNA"/>
</dbReference>
<organism evidence="1 2">
    <name type="scientific">Acinetobacter baumannii 21072</name>
    <dbReference type="NCBI Taxonomy" id="1310697"/>
    <lineage>
        <taxon>Bacteria</taxon>
        <taxon>Pseudomonadati</taxon>
        <taxon>Pseudomonadota</taxon>
        <taxon>Gammaproteobacteria</taxon>
        <taxon>Moraxellales</taxon>
        <taxon>Moraxellaceae</taxon>
        <taxon>Acinetobacter</taxon>
        <taxon>Acinetobacter calcoaceticus/baumannii complex</taxon>
    </lineage>
</organism>
<dbReference type="Proteomes" id="UP000027327">
    <property type="component" value="Unassembled WGS sequence"/>
</dbReference>
<name>A0A062II55_ACIBA</name>
<dbReference type="AlphaFoldDB" id="A0A062II55"/>
<sequence length="43" mass="5239">MRVRGINIKVLTCWHFIRERYFMTTQEKQKKLSLRPGTVLNFV</sequence>
<protein>
    <submittedName>
        <fullName evidence="1">Uncharacterized protein</fullName>
    </submittedName>
</protein>